<feature type="non-terminal residue" evidence="1">
    <location>
        <position position="1"/>
    </location>
</feature>
<dbReference type="PANTHER" id="PTHR47326">
    <property type="entry name" value="TRANSPOSABLE ELEMENT TC3 TRANSPOSASE-LIKE PROTEIN"/>
    <property type="match status" value="1"/>
</dbReference>
<reference evidence="1" key="1">
    <citation type="submission" date="2020-08" db="EMBL/GenBank/DDBJ databases">
        <title>Multicomponent nature underlies the extraordinary mechanical properties of spider dragline silk.</title>
        <authorList>
            <person name="Kono N."/>
            <person name="Nakamura H."/>
            <person name="Mori M."/>
            <person name="Yoshida Y."/>
            <person name="Ohtoshi R."/>
            <person name="Malay A.D."/>
            <person name="Moran D.A.P."/>
            <person name="Tomita M."/>
            <person name="Numata K."/>
            <person name="Arakawa K."/>
        </authorList>
    </citation>
    <scope>NUCLEOTIDE SEQUENCE</scope>
</reference>
<evidence type="ECO:0000313" key="2">
    <source>
        <dbReference type="Proteomes" id="UP000887013"/>
    </source>
</evidence>
<accession>A0A8X6PL19</accession>
<organism evidence="1 2">
    <name type="scientific">Nephila pilipes</name>
    <name type="common">Giant wood spider</name>
    <name type="synonym">Nephila maculata</name>
    <dbReference type="NCBI Taxonomy" id="299642"/>
    <lineage>
        <taxon>Eukaryota</taxon>
        <taxon>Metazoa</taxon>
        <taxon>Ecdysozoa</taxon>
        <taxon>Arthropoda</taxon>
        <taxon>Chelicerata</taxon>
        <taxon>Arachnida</taxon>
        <taxon>Araneae</taxon>
        <taxon>Araneomorphae</taxon>
        <taxon>Entelegynae</taxon>
        <taxon>Araneoidea</taxon>
        <taxon>Nephilidae</taxon>
        <taxon>Nephila</taxon>
    </lineage>
</organism>
<comment type="caution">
    <text evidence="1">The sequence shown here is derived from an EMBL/GenBank/DDBJ whole genome shotgun (WGS) entry which is preliminary data.</text>
</comment>
<protein>
    <submittedName>
        <fullName evidence="1">DUF4817 domain-containing protein</fullName>
    </submittedName>
</protein>
<evidence type="ECO:0000313" key="1">
    <source>
        <dbReference type="EMBL" id="GFT76692.1"/>
    </source>
</evidence>
<proteinExistence type="predicted"/>
<keyword evidence="2" id="KW-1185">Reference proteome</keyword>
<dbReference type="Proteomes" id="UP000887013">
    <property type="component" value="Unassembled WGS sequence"/>
</dbReference>
<gene>
    <name evidence="1" type="primary">g.20928</name>
    <name evidence="1" type="ORF">NPIL_529121</name>
</gene>
<dbReference type="PANTHER" id="PTHR47326:SF1">
    <property type="entry name" value="HTH PSQ-TYPE DOMAIN-CONTAINING PROTEIN"/>
    <property type="match status" value="1"/>
</dbReference>
<name>A0A8X6PL19_NEPPI</name>
<dbReference type="OrthoDB" id="6611281at2759"/>
<dbReference type="EMBL" id="BMAW01071125">
    <property type="protein sequence ID" value="GFT76692.1"/>
    <property type="molecule type" value="Genomic_DNA"/>
</dbReference>
<dbReference type="AlphaFoldDB" id="A0A8X6PL19"/>
<sequence>WCWFNGHFVRKIEHKYQLIRHLWCKKVKARGCFRDKQRSGRPGPSAQAVTDERETHLRSSTKSIICASRESGISQSTVWRIVHKNLCIKPCRLQLLQALTSSKCISRTKFCFSVSKNVKHLMPKLIFRDESTFHMSRKVNRHNSHAFVCGTENSHRVVATFPEVNSFCAILPSRVYGPFFLHRRSLPA</sequence>